<feature type="signal peptide" evidence="1">
    <location>
        <begin position="1"/>
        <end position="22"/>
    </location>
</feature>
<accession>A0AAE7EKS4</accession>
<feature type="chain" id="PRO_5042087637" evidence="1">
    <location>
        <begin position="23"/>
        <end position="161"/>
    </location>
</feature>
<evidence type="ECO:0000256" key="1">
    <source>
        <dbReference type="SAM" id="SignalP"/>
    </source>
</evidence>
<dbReference type="InterPro" id="IPR000259">
    <property type="entry name" value="Adhesion_dom_fimbrial"/>
</dbReference>
<feature type="domain" description="Fimbrial-type adhesion" evidence="2">
    <location>
        <begin position="27"/>
        <end position="161"/>
    </location>
</feature>
<proteinExistence type="predicted"/>
<dbReference type="PRINTS" id="PR01613">
    <property type="entry name" value="FIMBRIALPAPF"/>
</dbReference>
<dbReference type="AlphaFoldDB" id="A0AAE7EKS4"/>
<evidence type="ECO:0000313" key="3">
    <source>
        <dbReference type="EMBL" id="QKJ60700.1"/>
    </source>
</evidence>
<dbReference type="EMBL" id="CP054160">
    <property type="protein sequence ID" value="QKJ60700.1"/>
    <property type="molecule type" value="Genomic_DNA"/>
</dbReference>
<organism evidence="3 4">
    <name type="scientific">Serratia fonticola</name>
    <dbReference type="NCBI Taxonomy" id="47917"/>
    <lineage>
        <taxon>Bacteria</taxon>
        <taxon>Pseudomonadati</taxon>
        <taxon>Pseudomonadota</taxon>
        <taxon>Gammaproteobacteria</taxon>
        <taxon>Enterobacterales</taxon>
        <taxon>Yersiniaceae</taxon>
        <taxon>Serratia</taxon>
    </lineage>
</organism>
<keyword evidence="1" id="KW-0732">Signal</keyword>
<evidence type="ECO:0000259" key="2">
    <source>
        <dbReference type="Pfam" id="PF00419"/>
    </source>
</evidence>
<gene>
    <name evidence="3" type="ORF">G9399_23485</name>
</gene>
<name>A0AAE7EKS4_SERFO</name>
<dbReference type="InterPro" id="IPR036937">
    <property type="entry name" value="Adhesion_dom_fimbrial_sf"/>
</dbReference>
<dbReference type="Pfam" id="PF00419">
    <property type="entry name" value="Fimbrial"/>
    <property type="match status" value="1"/>
</dbReference>
<dbReference type="Proteomes" id="UP000503464">
    <property type="component" value="Chromosome"/>
</dbReference>
<dbReference type="InterPro" id="IPR008966">
    <property type="entry name" value="Adhesion_dom_sf"/>
</dbReference>
<reference evidence="4" key="1">
    <citation type="submission" date="2020-03" db="EMBL/GenBank/DDBJ databases">
        <title>Genome sequences of seven Enterobacteriaceae strains isolated from Canadian wastewater treatment facilities.</title>
        <authorList>
            <person name="Huang H."/>
            <person name="Chmara J.T."/>
            <person name="Duceppe M.-O."/>
        </authorList>
    </citation>
    <scope>NUCLEOTIDE SEQUENCE [LARGE SCALE GENOMIC DNA]</scope>
    <source>
        <strain evidence="4">Biosolid 3</strain>
    </source>
</reference>
<dbReference type="GO" id="GO:0007155">
    <property type="term" value="P:cell adhesion"/>
    <property type="evidence" value="ECO:0007669"/>
    <property type="project" value="InterPro"/>
</dbReference>
<evidence type="ECO:0000313" key="4">
    <source>
        <dbReference type="Proteomes" id="UP000503464"/>
    </source>
</evidence>
<dbReference type="RefSeq" id="WP_173409877.1">
    <property type="nucleotide sequence ID" value="NZ_CP054160.3"/>
</dbReference>
<dbReference type="GO" id="GO:0009289">
    <property type="term" value="C:pilus"/>
    <property type="evidence" value="ECO:0007669"/>
    <property type="project" value="InterPro"/>
</dbReference>
<dbReference type="InterPro" id="IPR005430">
    <property type="entry name" value="P_pili_tip_PapF"/>
</dbReference>
<dbReference type="SUPFAM" id="SSF49401">
    <property type="entry name" value="Bacterial adhesins"/>
    <property type="match status" value="1"/>
</dbReference>
<sequence length="161" mass="17147">MKGYSGMVLLLACGALSTPGLAAENMKFYGTLVEPPACTINSGGNVDVDFGNRVGVKKVDGVNYLQPMNYQISCVPDANAWRMTLEIAGETATYDKAGIITNITDLAIQIRQNGVPFELNKPIAINPTNPPQLEAVPVKRPGSTLKEGAFEATATLKAVYQ</sequence>
<protein>
    <submittedName>
        <fullName evidence="3">Fimbrial protein</fullName>
    </submittedName>
</protein>
<dbReference type="Gene3D" id="2.60.40.1090">
    <property type="entry name" value="Fimbrial-type adhesion domain"/>
    <property type="match status" value="1"/>
</dbReference>